<dbReference type="Gene3D" id="1.10.10.10">
    <property type="entry name" value="Winged helix-like DNA-binding domain superfamily/Winged helix DNA-binding domain"/>
    <property type="match status" value="1"/>
</dbReference>
<proteinExistence type="inferred from homology"/>
<dbReference type="InterPro" id="IPR036388">
    <property type="entry name" value="WH-like_DNA-bd_sf"/>
</dbReference>
<evidence type="ECO:0000313" key="4">
    <source>
        <dbReference type="Proteomes" id="UP000276568"/>
    </source>
</evidence>
<dbReference type="EMBL" id="RJQC01000003">
    <property type="protein sequence ID" value="RNM29800.1"/>
    <property type="molecule type" value="Genomic_DNA"/>
</dbReference>
<name>A0A3N0I022_9FIRM</name>
<dbReference type="AlphaFoldDB" id="A0A3N0I022"/>
<comment type="caution">
    <text evidence="3">The sequence shown here is derived from an EMBL/GenBank/DDBJ whole genome shotgun (WGS) entry which is preliminary data.</text>
</comment>
<evidence type="ECO:0000256" key="2">
    <source>
        <dbReference type="ARBA" id="ARBA00024764"/>
    </source>
</evidence>
<evidence type="ECO:0008006" key="5">
    <source>
        <dbReference type="Google" id="ProtNLM"/>
    </source>
</evidence>
<dbReference type="PANTHER" id="PTHR40083">
    <property type="entry name" value="UPF0122 PROTEIN CBO2450/CLC_2298"/>
    <property type="match status" value="1"/>
</dbReference>
<protein>
    <recommendedName>
        <fullName evidence="5">DNA-binding protein</fullName>
    </recommendedName>
</protein>
<keyword evidence="4" id="KW-1185">Reference proteome</keyword>
<sequence length="93" mass="10808">MIDHVQANEYLDIYGPLLTARQQDILSLYYGEDLSYTEISEELGISRAGVMDTVHRASAQLEKYEHVIGYVQKKHKIIQLCQEKKYNEITNVF</sequence>
<dbReference type="InterPro" id="IPR007394">
    <property type="entry name" value="UPF0122"/>
</dbReference>
<dbReference type="RefSeq" id="WP_128520864.1">
    <property type="nucleotide sequence ID" value="NZ_JALFCT010000016.1"/>
</dbReference>
<organism evidence="3 4">
    <name type="scientific">Absicoccus porci</name>
    <dbReference type="NCBI Taxonomy" id="2486576"/>
    <lineage>
        <taxon>Bacteria</taxon>
        <taxon>Bacillati</taxon>
        <taxon>Bacillota</taxon>
        <taxon>Erysipelotrichia</taxon>
        <taxon>Erysipelotrichales</taxon>
        <taxon>Erysipelotrichaceae</taxon>
        <taxon>Absicoccus</taxon>
    </lineage>
</organism>
<dbReference type="PANTHER" id="PTHR40083:SF1">
    <property type="entry name" value="UPF0122 PROTEIN YLXM"/>
    <property type="match status" value="1"/>
</dbReference>
<reference evidence="3 4" key="1">
    <citation type="submission" date="2018-11" db="EMBL/GenBank/DDBJ databases">
        <title>Clostridium sp. nov., a member of the family Erysipelotrichaceae isolated from pig faeces.</title>
        <authorList>
            <person name="Chang Y.-H."/>
        </authorList>
    </citation>
    <scope>NUCLEOTIDE SEQUENCE [LARGE SCALE GENOMIC DNA]</scope>
    <source>
        <strain evidence="3 4">YH-panp20</strain>
    </source>
</reference>
<dbReference type="Pfam" id="PF04297">
    <property type="entry name" value="UPF0122"/>
    <property type="match status" value="1"/>
</dbReference>
<dbReference type="SUPFAM" id="SSF88659">
    <property type="entry name" value="Sigma3 and sigma4 domains of RNA polymerase sigma factors"/>
    <property type="match status" value="1"/>
</dbReference>
<dbReference type="OrthoDB" id="6392at2"/>
<dbReference type="CDD" id="cd06171">
    <property type="entry name" value="Sigma70_r4"/>
    <property type="match status" value="1"/>
</dbReference>
<evidence type="ECO:0000256" key="1">
    <source>
        <dbReference type="ARBA" id="ARBA00008720"/>
    </source>
</evidence>
<comment type="similarity">
    <text evidence="1">Belongs to the UPF0122 family.</text>
</comment>
<gene>
    <name evidence="3" type="ORF">EDX97_09245</name>
</gene>
<evidence type="ECO:0000313" key="3">
    <source>
        <dbReference type="EMBL" id="RNM29800.1"/>
    </source>
</evidence>
<comment type="function">
    <text evidence="2">Might take part in the signal recognition particle (SRP) pathway. This is inferred from the conservation of its genetic proximity to ftsY/ffh. May be a regulatory protein.</text>
</comment>
<dbReference type="Proteomes" id="UP000276568">
    <property type="component" value="Unassembled WGS sequence"/>
</dbReference>
<dbReference type="InterPro" id="IPR013324">
    <property type="entry name" value="RNA_pol_sigma_r3/r4-like"/>
</dbReference>
<accession>A0A3N0I022</accession>